<organism evidence="7 8">
    <name type="scientific">Granulicella mallensis</name>
    <dbReference type="NCBI Taxonomy" id="940614"/>
    <lineage>
        <taxon>Bacteria</taxon>
        <taxon>Pseudomonadati</taxon>
        <taxon>Acidobacteriota</taxon>
        <taxon>Terriglobia</taxon>
        <taxon>Terriglobales</taxon>
        <taxon>Acidobacteriaceae</taxon>
        <taxon>Granulicella</taxon>
    </lineage>
</organism>
<dbReference type="GO" id="GO:0005886">
    <property type="term" value="C:plasma membrane"/>
    <property type="evidence" value="ECO:0007669"/>
    <property type="project" value="UniProtKB-SubCell"/>
</dbReference>
<feature type="transmembrane region" description="Helical" evidence="6">
    <location>
        <begin position="126"/>
        <end position="145"/>
    </location>
</feature>
<evidence type="ECO:0000256" key="2">
    <source>
        <dbReference type="ARBA" id="ARBA00022475"/>
    </source>
</evidence>
<evidence type="ECO:0000256" key="5">
    <source>
        <dbReference type="ARBA" id="ARBA00023136"/>
    </source>
</evidence>
<proteinExistence type="predicted"/>
<evidence type="ECO:0000256" key="6">
    <source>
        <dbReference type="SAM" id="Phobius"/>
    </source>
</evidence>
<gene>
    <name evidence="7" type="ORF">HDF15_002575</name>
</gene>
<name>A0A7W7ZQE0_9BACT</name>
<dbReference type="AlphaFoldDB" id="A0A7W7ZQE0"/>
<protein>
    <submittedName>
        <fullName evidence="7">Cytochrome c oxidase assembly factor CtaG</fullName>
    </submittedName>
</protein>
<keyword evidence="5 6" id="KW-0472">Membrane</keyword>
<accession>A0A7W7ZQE0</accession>
<keyword evidence="4 6" id="KW-1133">Transmembrane helix</keyword>
<dbReference type="EMBL" id="JACHIO010000009">
    <property type="protein sequence ID" value="MBB5064224.1"/>
    <property type="molecule type" value="Genomic_DNA"/>
</dbReference>
<dbReference type="Proteomes" id="UP000584867">
    <property type="component" value="Unassembled WGS sequence"/>
</dbReference>
<keyword evidence="3 6" id="KW-0812">Transmembrane</keyword>
<evidence type="ECO:0000313" key="8">
    <source>
        <dbReference type="Proteomes" id="UP000584867"/>
    </source>
</evidence>
<dbReference type="InterPro" id="IPR019108">
    <property type="entry name" value="Caa3_assmbl_CtaG-rel"/>
</dbReference>
<evidence type="ECO:0000256" key="4">
    <source>
        <dbReference type="ARBA" id="ARBA00022989"/>
    </source>
</evidence>
<sequence>MPPECRAIFAEWSPPIFLTTAILLTAIVYTRGWFAIRKTRPELFPSWRLGTFLLGLAIIWIAIGSPLDGFADALLSAHMVEHLLLMSFVPPLLLLGYPIVPLLRGLPRGLMRGLGPLFRLKFLRRLGHFLTTPVVAWIAMNFIFLGWHIPGAYDFALEHEHWHEFEHLCFLGSSILFWWPLIRPWPTNSRYPGWYILPYLVAADIVNTALSAFLAFCDRPVYSYYVEQPNPFHISPLSDQTAGAVIMWVVGSMAFLIPAFVITLRLLQQETRSRA</sequence>
<comment type="caution">
    <text evidence="7">The sequence shown here is derived from an EMBL/GenBank/DDBJ whole genome shotgun (WGS) entry which is preliminary data.</text>
</comment>
<feature type="transmembrane region" description="Helical" evidence="6">
    <location>
        <begin position="46"/>
        <end position="63"/>
    </location>
</feature>
<evidence type="ECO:0000256" key="1">
    <source>
        <dbReference type="ARBA" id="ARBA00004651"/>
    </source>
</evidence>
<feature type="transmembrane region" description="Helical" evidence="6">
    <location>
        <begin position="12"/>
        <end position="34"/>
    </location>
</feature>
<dbReference type="RefSeq" id="WP_184255942.1">
    <property type="nucleotide sequence ID" value="NZ_JACHIO010000009.1"/>
</dbReference>
<comment type="subcellular location">
    <subcellularLocation>
        <location evidence="1">Cell membrane</location>
        <topology evidence="1">Multi-pass membrane protein</topology>
    </subcellularLocation>
</comment>
<evidence type="ECO:0000313" key="7">
    <source>
        <dbReference type="EMBL" id="MBB5064224.1"/>
    </source>
</evidence>
<feature type="transmembrane region" description="Helical" evidence="6">
    <location>
        <begin position="245"/>
        <end position="267"/>
    </location>
</feature>
<keyword evidence="2" id="KW-1003">Cell membrane</keyword>
<reference evidence="7 8" key="1">
    <citation type="submission" date="2020-08" db="EMBL/GenBank/DDBJ databases">
        <title>Genomic Encyclopedia of Type Strains, Phase IV (KMG-V): Genome sequencing to study the core and pangenomes of soil and plant-associated prokaryotes.</title>
        <authorList>
            <person name="Whitman W."/>
        </authorList>
    </citation>
    <scope>NUCLEOTIDE SEQUENCE [LARGE SCALE GENOMIC DNA]</scope>
    <source>
        <strain evidence="7 8">X5P3</strain>
    </source>
</reference>
<dbReference type="Pfam" id="PF09678">
    <property type="entry name" value="Caa3_CtaG"/>
    <property type="match status" value="1"/>
</dbReference>
<feature type="transmembrane region" description="Helical" evidence="6">
    <location>
        <begin position="194"/>
        <end position="216"/>
    </location>
</feature>
<feature type="transmembrane region" description="Helical" evidence="6">
    <location>
        <begin position="83"/>
        <end position="106"/>
    </location>
</feature>
<evidence type="ECO:0000256" key="3">
    <source>
        <dbReference type="ARBA" id="ARBA00022692"/>
    </source>
</evidence>
<feature type="transmembrane region" description="Helical" evidence="6">
    <location>
        <begin position="165"/>
        <end position="182"/>
    </location>
</feature>